<keyword evidence="1" id="KW-1133">Transmembrane helix</keyword>
<feature type="transmembrane region" description="Helical" evidence="1">
    <location>
        <begin position="81"/>
        <end position="97"/>
    </location>
</feature>
<dbReference type="AlphaFoldDB" id="A0A5C8Z309"/>
<dbReference type="Proteomes" id="UP000321234">
    <property type="component" value="Unassembled WGS sequence"/>
</dbReference>
<organism evidence="2 3">
    <name type="scientific">Quadrisphaera setariae</name>
    <dbReference type="NCBI Taxonomy" id="2593304"/>
    <lineage>
        <taxon>Bacteria</taxon>
        <taxon>Bacillati</taxon>
        <taxon>Actinomycetota</taxon>
        <taxon>Actinomycetes</taxon>
        <taxon>Kineosporiales</taxon>
        <taxon>Kineosporiaceae</taxon>
        <taxon>Quadrisphaera</taxon>
    </lineage>
</organism>
<reference evidence="2 3" key="1">
    <citation type="submission" date="2019-07" db="EMBL/GenBank/DDBJ databases">
        <title>Quadrisphaera sp. strain DD2A genome sequencing and assembly.</title>
        <authorList>
            <person name="Kim I."/>
        </authorList>
    </citation>
    <scope>NUCLEOTIDE SEQUENCE [LARGE SCALE GENOMIC DNA]</scope>
    <source>
        <strain evidence="2 3">DD2A</strain>
    </source>
</reference>
<feature type="transmembrane region" description="Helical" evidence="1">
    <location>
        <begin position="50"/>
        <end position="69"/>
    </location>
</feature>
<keyword evidence="1" id="KW-0472">Membrane</keyword>
<comment type="caution">
    <text evidence="2">The sequence shown here is derived from an EMBL/GenBank/DDBJ whole genome shotgun (WGS) entry which is preliminary data.</text>
</comment>
<sequence>MATIRRSSGASGALSMRVGLAAVGVGTTFHHPGVRDAVTAALGAPLMSTAYHAAFLIVGICVLDVLAAGLGRSERRRRRQLMIGVAALMLLALPWVLDPPGPHGTSALYGPDFFNDGWQTAAHAGVLVTFLGWAEISLLRHCLSRGLPIARTAVGVSLLLIAATAAWALVCLGTAAITSALWSIGLGGAISADLYNAMTAGSMGLATLFVAAGAAWAPLASAWGRWRGDRERRRRVDVLLPHWQDLREVLADHSPFTPGIREAPRSPEQAKLQELLLFGEIREAHWRLYGLVTQDEVEAFLNEAETLGLSALDVMAYADQCCLHLGLQRWRAGQRAVRGRRTQPTAPTTHRALVEHLLRGSQIQRRLVAAHGEKR</sequence>
<dbReference type="OrthoDB" id="9817612at2"/>
<feature type="transmembrane region" description="Helical" evidence="1">
    <location>
        <begin position="117"/>
        <end position="138"/>
    </location>
</feature>
<gene>
    <name evidence="2" type="ORF">FMM08_19980</name>
</gene>
<evidence type="ECO:0000313" key="3">
    <source>
        <dbReference type="Proteomes" id="UP000321234"/>
    </source>
</evidence>
<name>A0A5C8Z309_9ACTN</name>
<feature type="transmembrane region" description="Helical" evidence="1">
    <location>
        <begin position="158"/>
        <end position="184"/>
    </location>
</feature>
<keyword evidence="3" id="KW-1185">Reference proteome</keyword>
<evidence type="ECO:0000256" key="1">
    <source>
        <dbReference type="SAM" id="Phobius"/>
    </source>
</evidence>
<protein>
    <submittedName>
        <fullName evidence="2">Uncharacterized protein</fullName>
    </submittedName>
</protein>
<feature type="transmembrane region" description="Helical" evidence="1">
    <location>
        <begin position="204"/>
        <end position="224"/>
    </location>
</feature>
<dbReference type="RefSeq" id="WP_147928117.1">
    <property type="nucleotide sequence ID" value="NZ_VKAC01000014.1"/>
</dbReference>
<proteinExistence type="predicted"/>
<accession>A0A5C8Z309</accession>
<keyword evidence="1" id="KW-0812">Transmembrane</keyword>
<evidence type="ECO:0000313" key="2">
    <source>
        <dbReference type="EMBL" id="TXR52472.1"/>
    </source>
</evidence>
<dbReference type="EMBL" id="VKAC01000014">
    <property type="protein sequence ID" value="TXR52472.1"/>
    <property type="molecule type" value="Genomic_DNA"/>
</dbReference>
<feature type="transmembrane region" description="Helical" evidence="1">
    <location>
        <begin position="12"/>
        <end position="30"/>
    </location>
</feature>